<dbReference type="Gene3D" id="3.30.110.40">
    <property type="entry name" value="TusA-like domain"/>
    <property type="match status" value="1"/>
</dbReference>
<dbReference type="AlphaFoldDB" id="A0A0B5BFH0"/>
<dbReference type="InterPro" id="IPR001455">
    <property type="entry name" value="TusA-like"/>
</dbReference>
<dbReference type="CDD" id="cd00291">
    <property type="entry name" value="SirA_YedF_YeeD"/>
    <property type="match status" value="1"/>
</dbReference>
<dbReference type="Proteomes" id="UP000057609">
    <property type="component" value="Chromosome"/>
</dbReference>
<dbReference type="RefSeq" id="WP_039741030.1">
    <property type="nucleotide sequence ID" value="NZ_CP009788.1"/>
</dbReference>
<dbReference type="GO" id="GO:0008168">
    <property type="term" value="F:methyltransferase activity"/>
    <property type="evidence" value="ECO:0007669"/>
    <property type="project" value="UniProtKB-KW"/>
</dbReference>
<keyword evidence="3" id="KW-1185">Reference proteome</keyword>
<gene>
    <name evidence="2" type="ORF">GPICK_05060</name>
</gene>
<evidence type="ECO:0000313" key="3">
    <source>
        <dbReference type="Proteomes" id="UP000057609"/>
    </source>
</evidence>
<name>A0A0B5BFH0_9BACT</name>
<sequence>METIEFDIRGQVCPSTLLTALREINRYRNALREGKCRVAFLTDNRDATITIPETAGSMGYHVRVTKEAGHYLVTVGRTE</sequence>
<protein>
    <submittedName>
        <fullName evidence="2">tRNA methyltransferase</fullName>
    </submittedName>
</protein>
<accession>A0A0B5BFH0</accession>
<dbReference type="STRING" id="345632.GPICK_05060"/>
<keyword evidence="2" id="KW-0808">Transferase</keyword>
<evidence type="ECO:0000313" key="2">
    <source>
        <dbReference type="EMBL" id="AJE02816.1"/>
    </source>
</evidence>
<dbReference type="Pfam" id="PF01206">
    <property type="entry name" value="TusA"/>
    <property type="match status" value="1"/>
</dbReference>
<organism evidence="2 3">
    <name type="scientific">Geobacter pickeringii</name>
    <dbReference type="NCBI Taxonomy" id="345632"/>
    <lineage>
        <taxon>Bacteria</taxon>
        <taxon>Pseudomonadati</taxon>
        <taxon>Thermodesulfobacteriota</taxon>
        <taxon>Desulfuromonadia</taxon>
        <taxon>Geobacterales</taxon>
        <taxon>Geobacteraceae</taxon>
        <taxon>Geobacter</taxon>
    </lineage>
</organism>
<dbReference type="SUPFAM" id="SSF64307">
    <property type="entry name" value="SirA-like"/>
    <property type="match status" value="1"/>
</dbReference>
<dbReference type="OrthoDB" id="5398057at2"/>
<dbReference type="HOGENOM" id="CLU_2522818_0_0_7"/>
<dbReference type="KEGG" id="gpi:GPICK_05060"/>
<reference evidence="2 3" key="1">
    <citation type="journal article" date="2015" name="Genome Announc.">
        <title>Complete Genome of Geobacter pickeringii G13T, a Metal-Reducing Isolate from Sedimentary Kaolin Deposits.</title>
        <authorList>
            <person name="Badalamenti J.P."/>
            <person name="Bond D.R."/>
        </authorList>
    </citation>
    <scope>NUCLEOTIDE SEQUENCE [LARGE SCALE GENOMIC DNA]</scope>
    <source>
        <strain evidence="2 3">G13</strain>
    </source>
</reference>
<dbReference type="GO" id="GO:0032259">
    <property type="term" value="P:methylation"/>
    <property type="evidence" value="ECO:0007669"/>
    <property type="project" value="UniProtKB-KW"/>
</dbReference>
<proteinExistence type="predicted"/>
<evidence type="ECO:0000259" key="1">
    <source>
        <dbReference type="Pfam" id="PF01206"/>
    </source>
</evidence>
<dbReference type="EMBL" id="CP009788">
    <property type="protein sequence ID" value="AJE02816.1"/>
    <property type="molecule type" value="Genomic_DNA"/>
</dbReference>
<dbReference type="InterPro" id="IPR036868">
    <property type="entry name" value="TusA-like_sf"/>
</dbReference>
<feature type="domain" description="UPF0033" evidence="1">
    <location>
        <begin position="5"/>
        <end position="75"/>
    </location>
</feature>
<keyword evidence="2" id="KW-0489">Methyltransferase</keyword>